<evidence type="ECO:0000313" key="2">
    <source>
        <dbReference type="WBParaSite" id="maker-unitig_33281-snap-gene-0.1-mRNA-1"/>
    </source>
</evidence>
<dbReference type="Proteomes" id="UP000095280">
    <property type="component" value="Unplaced"/>
</dbReference>
<dbReference type="PANTHER" id="PTHR14418:SF5">
    <property type="entry name" value="CONDENSIN COMPLEX SUBUNIT 3"/>
    <property type="match status" value="1"/>
</dbReference>
<sequence>ALVECANYGLTSSPKLPAGTAIIDLLAKMADEILDGPDLDDPDCLAGRLISYCTASLSCAADKAVRMRCVQLIYKVLSALPVKVQISDDTFKRISGMPTRARLGRVAAQSEPRACAPSTGCRILQTGLPVISLMDHVARFDPAPRTRDIDDSVRKAAYEQADYSGELLSRLEFSAGLACSRRPDRLSPLWSASAKRLASESILSVLMPDQLPSIIEEVAACLDDRRSTSPELSDIGGVVSLAAADPIVTSADLVARLDLLSQTVLLSLCSSLDLSYEFTHESLLRHAQEALKTAPLDLIEDLLQLRKRLYGRREAEFSSSGIELITEIRDAARYESLETLVLPSVKHTEQCAVRQYAVSALSIRLGRDRGLALTHVPLLMEIR</sequence>
<protein>
    <submittedName>
        <fullName evidence="2">MMS19 nucleotide excision repair protein</fullName>
    </submittedName>
</protein>
<dbReference type="WBParaSite" id="maker-unitig_33281-snap-gene-0.1-mRNA-1">
    <property type="protein sequence ID" value="maker-unitig_33281-snap-gene-0.1-mRNA-1"/>
    <property type="gene ID" value="maker-unitig_33281-snap-gene-0.1"/>
</dbReference>
<dbReference type="GO" id="GO:0007076">
    <property type="term" value="P:mitotic chromosome condensation"/>
    <property type="evidence" value="ECO:0007669"/>
    <property type="project" value="InterPro"/>
</dbReference>
<name>A0A1I8FFW1_9PLAT</name>
<dbReference type="GO" id="GO:0000796">
    <property type="term" value="C:condensin complex"/>
    <property type="evidence" value="ECO:0007669"/>
    <property type="project" value="InterPro"/>
</dbReference>
<accession>A0A1I8FFW1</accession>
<dbReference type="InterPro" id="IPR027165">
    <property type="entry name" value="CND3"/>
</dbReference>
<reference evidence="2" key="1">
    <citation type="submission" date="2016-11" db="UniProtKB">
        <authorList>
            <consortium name="WormBaseParasite"/>
        </authorList>
    </citation>
    <scope>IDENTIFICATION</scope>
</reference>
<organism evidence="1 2">
    <name type="scientific">Macrostomum lignano</name>
    <dbReference type="NCBI Taxonomy" id="282301"/>
    <lineage>
        <taxon>Eukaryota</taxon>
        <taxon>Metazoa</taxon>
        <taxon>Spiralia</taxon>
        <taxon>Lophotrochozoa</taxon>
        <taxon>Platyhelminthes</taxon>
        <taxon>Rhabditophora</taxon>
        <taxon>Macrostomorpha</taxon>
        <taxon>Macrostomida</taxon>
        <taxon>Macrostomidae</taxon>
        <taxon>Macrostomum</taxon>
    </lineage>
</organism>
<keyword evidence="1" id="KW-1185">Reference proteome</keyword>
<dbReference type="GO" id="GO:0000793">
    <property type="term" value="C:condensed chromosome"/>
    <property type="evidence" value="ECO:0007669"/>
    <property type="project" value="TreeGrafter"/>
</dbReference>
<proteinExistence type="predicted"/>
<evidence type="ECO:0000313" key="1">
    <source>
        <dbReference type="Proteomes" id="UP000095280"/>
    </source>
</evidence>
<dbReference type="AlphaFoldDB" id="A0A1I8FFW1"/>
<dbReference type="PANTHER" id="PTHR14418">
    <property type="entry name" value="CONDENSIN COMPLEX SUBUNIT 3-RELATED"/>
    <property type="match status" value="1"/>
</dbReference>